<dbReference type="PANTHER" id="PTHR37049:SF4">
    <property type="entry name" value="RHODANESE DOMAIN-CONTAINING PROTEIN"/>
    <property type="match status" value="1"/>
</dbReference>
<reference evidence="2" key="1">
    <citation type="submission" date="2007-12" db="EMBL/GenBank/DDBJ databases">
        <title>Annotation of Entamoeba dispar SAW760.</title>
        <authorList>
            <person name="Lorenzi H."/>
            <person name="Inman J."/>
            <person name="Schobel S."/>
            <person name="Amedeo P."/>
            <person name="Caler E."/>
        </authorList>
    </citation>
    <scope>NUCLEOTIDE SEQUENCE [LARGE SCALE GENOMIC DNA]</scope>
    <source>
        <strain evidence="2">ATCC PRA-260 / SAW760</strain>
    </source>
</reference>
<dbReference type="KEGG" id="edi:EDI_312090"/>
<dbReference type="PANTHER" id="PTHR37049">
    <property type="entry name" value="PEPTIDASE S41 FAMILY PROTEIN"/>
    <property type="match status" value="1"/>
</dbReference>
<name>B0ETC5_ENTDS</name>
<gene>
    <name evidence="1" type="ORF">EDI_312090</name>
</gene>
<dbReference type="VEuPathDB" id="AmoebaDB:EDI_312090"/>
<sequence>MNTLILLFIGFSLSKQCTEYNQGYEIDTVDGAFECIESIETTEKENEDIINGLKNYLNGDVFKDILKNPPQPSFSNNYYKKMDIDAELNKINTKTTSTYDFYSQIKNFIVSTRDSHLSFGLDYTAYKPNLILKVLSYFLPFSIYINDDNKKMYLRTKSTVGGIPIDVPQELVNNENVAVKTINGEDPFNIIRKFGKKYIGLRSPHAQFEKAYSTFDFAILEEIPLTKEYLNTPITITWENGESVSVNYSILKLPLSSILMKRSPQVDQLKQRSKPSLTLEEIKSRNEMIKRMKREQGRNQYYASNDDSVHCQSSDNINVLEVLSFSPEKSYIKSYEETVSKCIDLFDSNDYPIQVVFSANDEEKSIYSQWIEKILSPYDDVDMIVSGRISNFTESIMKREYGNILYDPHTCKVRESYVSPEVLGEWYTNPNIINYGDIEHKVSQPSVMKWEQMKLMRKPRKPTEIVVYTDPLCYSGCSTLAKGLKEWGSAIIVGYGGDLYGTDEEFEVGLSSSNAIYVSDIDKDNILKQYGYNLKISLLERYKHNYNYNENIPSEFLTDIVDERIHVSSSVYNRDEIIKEETKKIVEKYKTKCNPKNKRLVKRDSRCDKEINIEHGHGGYECGDNGEWSTKCVLAYCDSGYKFDYINNNCIEDVCVYPPNPSNGTPRMTISIVLIIIGIITLII</sequence>
<dbReference type="InterPro" id="IPR052766">
    <property type="entry name" value="S41A_metabolite_peptidase"/>
</dbReference>
<keyword evidence="2" id="KW-1185">Reference proteome</keyword>
<dbReference type="EMBL" id="DS550792">
    <property type="protein sequence ID" value="EDR22219.1"/>
    <property type="molecule type" value="Genomic_DNA"/>
</dbReference>
<protein>
    <recommendedName>
        <fullName evidence="3">Tail specific protease domain-containing protein</fullName>
    </recommendedName>
</protein>
<evidence type="ECO:0008006" key="3">
    <source>
        <dbReference type="Google" id="ProtNLM"/>
    </source>
</evidence>
<dbReference type="RefSeq" id="XP_001741325.1">
    <property type="nucleotide sequence ID" value="XM_001741273.1"/>
</dbReference>
<dbReference type="Proteomes" id="UP000008076">
    <property type="component" value="Unassembled WGS sequence"/>
</dbReference>
<dbReference type="AlphaFoldDB" id="B0ETC5"/>
<proteinExistence type="predicted"/>
<dbReference type="eggNOG" id="ENOG502QQC3">
    <property type="taxonomic scope" value="Eukaryota"/>
</dbReference>
<accession>B0ETC5</accession>
<evidence type="ECO:0000313" key="1">
    <source>
        <dbReference type="EMBL" id="EDR22219.1"/>
    </source>
</evidence>
<evidence type="ECO:0000313" key="2">
    <source>
        <dbReference type="Proteomes" id="UP000008076"/>
    </source>
</evidence>
<organism evidence="2">
    <name type="scientific">Entamoeba dispar (strain ATCC PRA-260 / SAW760)</name>
    <dbReference type="NCBI Taxonomy" id="370354"/>
    <lineage>
        <taxon>Eukaryota</taxon>
        <taxon>Amoebozoa</taxon>
        <taxon>Evosea</taxon>
        <taxon>Archamoebae</taxon>
        <taxon>Mastigamoebida</taxon>
        <taxon>Entamoebidae</taxon>
        <taxon>Entamoeba</taxon>
    </lineage>
</organism>
<dbReference type="GeneID" id="5886518"/>
<dbReference type="OrthoDB" id="31602at2759"/>